<dbReference type="AlphaFoldDB" id="A0A1Y1IR37"/>
<protein>
    <submittedName>
        <fullName evidence="3">Uncharacterized protein</fullName>
    </submittedName>
</protein>
<feature type="compositionally biased region" description="Basic and acidic residues" evidence="1">
    <location>
        <begin position="154"/>
        <end position="164"/>
    </location>
</feature>
<keyword evidence="2" id="KW-0732">Signal</keyword>
<evidence type="ECO:0000256" key="1">
    <source>
        <dbReference type="SAM" id="MobiDB-lite"/>
    </source>
</evidence>
<evidence type="ECO:0000256" key="2">
    <source>
        <dbReference type="SAM" id="SignalP"/>
    </source>
</evidence>
<proteinExistence type="predicted"/>
<evidence type="ECO:0000313" key="4">
    <source>
        <dbReference type="Proteomes" id="UP000054558"/>
    </source>
</evidence>
<feature type="compositionally biased region" description="Basic residues" evidence="1">
    <location>
        <begin position="128"/>
        <end position="147"/>
    </location>
</feature>
<sequence>FTTLPAHAQELCLGLLLQLVRLAPLVTNPEGSDGTETAKEVLGRLSGAARSYSTSEQPPFLVRLLEKQKVSPDDTIQHAWNAKWTLELGEILGCGEAAAWLRGIETARGVDKLLAKATQLEEGGTRAQKSKSKRVREVRQAPAKKPKATVVGGEKVRSKARVEAPVEETSEEHERATQESEADGGKIEAEEERIRAQFEELERAKNGIEAERAEVEGEKASLRAQFDELEGGKKVAEAEKRRLKRATASIRAQYEELERAKKSFEAEREKFEEEKAILRARLEELDQVDAAEAARNEKGNEQRDQLEELKTALKAREKELKRKWKDEKRKLENEKKDLEEQVRGYENVNEVLKKELKKHKAK</sequence>
<reference evidence="3 4" key="1">
    <citation type="journal article" date="2014" name="Nat. Commun.">
        <title>Klebsormidium flaccidum genome reveals primary factors for plant terrestrial adaptation.</title>
        <authorList>
            <person name="Hori K."/>
            <person name="Maruyama F."/>
            <person name="Fujisawa T."/>
            <person name="Togashi T."/>
            <person name="Yamamoto N."/>
            <person name="Seo M."/>
            <person name="Sato S."/>
            <person name="Yamada T."/>
            <person name="Mori H."/>
            <person name="Tajima N."/>
            <person name="Moriyama T."/>
            <person name="Ikeuchi M."/>
            <person name="Watanabe M."/>
            <person name="Wada H."/>
            <person name="Kobayashi K."/>
            <person name="Saito M."/>
            <person name="Masuda T."/>
            <person name="Sasaki-Sekimoto Y."/>
            <person name="Mashiguchi K."/>
            <person name="Awai K."/>
            <person name="Shimojima M."/>
            <person name="Masuda S."/>
            <person name="Iwai M."/>
            <person name="Nobusawa T."/>
            <person name="Narise T."/>
            <person name="Kondo S."/>
            <person name="Saito H."/>
            <person name="Sato R."/>
            <person name="Murakawa M."/>
            <person name="Ihara Y."/>
            <person name="Oshima-Yamada Y."/>
            <person name="Ohtaka K."/>
            <person name="Satoh M."/>
            <person name="Sonobe K."/>
            <person name="Ishii M."/>
            <person name="Ohtani R."/>
            <person name="Kanamori-Sato M."/>
            <person name="Honoki R."/>
            <person name="Miyazaki D."/>
            <person name="Mochizuki H."/>
            <person name="Umetsu J."/>
            <person name="Higashi K."/>
            <person name="Shibata D."/>
            <person name="Kamiya Y."/>
            <person name="Sato N."/>
            <person name="Nakamura Y."/>
            <person name="Tabata S."/>
            <person name="Ida S."/>
            <person name="Kurokawa K."/>
            <person name="Ohta H."/>
        </authorList>
    </citation>
    <scope>NUCLEOTIDE SEQUENCE [LARGE SCALE GENOMIC DNA]</scope>
    <source>
        <strain evidence="3 4">NIES-2285</strain>
    </source>
</reference>
<feature type="region of interest" description="Disordered" evidence="1">
    <location>
        <begin position="121"/>
        <end position="192"/>
    </location>
</feature>
<evidence type="ECO:0000313" key="3">
    <source>
        <dbReference type="EMBL" id="GAQ93164.1"/>
    </source>
</evidence>
<feature type="non-terminal residue" evidence="3">
    <location>
        <position position="1"/>
    </location>
</feature>
<gene>
    <name evidence="3" type="ORF">KFL_013350010</name>
</gene>
<feature type="signal peptide" evidence="2">
    <location>
        <begin position="1"/>
        <end position="22"/>
    </location>
</feature>
<dbReference type="Proteomes" id="UP000054558">
    <property type="component" value="Unassembled WGS sequence"/>
</dbReference>
<feature type="chain" id="PRO_5012869620" evidence="2">
    <location>
        <begin position="23"/>
        <end position="362"/>
    </location>
</feature>
<organism evidence="3 4">
    <name type="scientific">Klebsormidium nitens</name>
    <name type="common">Green alga</name>
    <name type="synonym">Ulothrix nitens</name>
    <dbReference type="NCBI Taxonomy" id="105231"/>
    <lineage>
        <taxon>Eukaryota</taxon>
        <taxon>Viridiplantae</taxon>
        <taxon>Streptophyta</taxon>
        <taxon>Klebsormidiophyceae</taxon>
        <taxon>Klebsormidiales</taxon>
        <taxon>Klebsormidiaceae</taxon>
        <taxon>Klebsormidium</taxon>
    </lineage>
</organism>
<dbReference type="EMBL" id="DF238284">
    <property type="protein sequence ID" value="GAQ93164.1"/>
    <property type="molecule type" value="Genomic_DNA"/>
</dbReference>
<feature type="compositionally biased region" description="Basic and acidic residues" evidence="1">
    <location>
        <begin position="172"/>
        <end position="192"/>
    </location>
</feature>
<dbReference type="OMA" id="QVRGYEN"/>
<accession>A0A1Y1IR37</accession>
<name>A0A1Y1IR37_KLENI</name>
<keyword evidence="4" id="KW-1185">Reference proteome</keyword>